<dbReference type="RefSeq" id="WP_117664338.1">
    <property type="nucleotide sequence ID" value="NZ_CABOGV010000076.1"/>
</dbReference>
<reference evidence="1 2" key="1">
    <citation type="submission" date="2018-08" db="EMBL/GenBank/DDBJ databases">
        <title>A genome reference for cultivated species of the human gut microbiota.</title>
        <authorList>
            <person name="Zou Y."/>
            <person name="Xue W."/>
            <person name="Luo G."/>
        </authorList>
    </citation>
    <scope>NUCLEOTIDE SEQUENCE [LARGE SCALE GENOMIC DNA]</scope>
    <source>
        <strain evidence="1 2">AF15-25</strain>
    </source>
</reference>
<dbReference type="Proteomes" id="UP000285236">
    <property type="component" value="Unassembled WGS sequence"/>
</dbReference>
<sequence>MIFDKIIKDLLNLNFFSEYKFRKRDSSFLLKTKGGKQIIEMDHWIDEATSSLVIYPIYGVRFDILSKWFEKFSMKNLQDQRDGASIDFSGDMLSMQDKFYFNLNGEKYATDFNELQAKVQKCAEYVFSEYSSLDKLYNKTILPILNGEVSLPDVGADWIFIDLALCKIVNPSNFHKLKQIILSHVRKMYMCKEPNILYYYDNLEDILQHLEYTQL</sequence>
<proteinExistence type="predicted"/>
<evidence type="ECO:0000313" key="2">
    <source>
        <dbReference type="Proteomes" id="UP000285236"/>
    </source>
</evidence>
<gene>
    <name evidence="1" type="ORF">DWW35_15495</name>
</gene>
<accession>A0AA92W2U3</accession>
<name>A0AA92W2U3_9BACT</name>
<comment type="caution">
    <text evidence="1">The sequence shown here is derived from an EMBL/GenBank/DDBJ whole genome shotgun (WGS) entry which is preliminary data.</text>
</comment>
<dbReference type="EMBL" id="QRYP01000089">
    <property type="protein sequence ID" value="RGU88890.1"/>
    <property type="molecule type" value="Genomic_DNA"/>
</dbReference>
<evidence type="ECO:0000313" key="1">
    <source>
        <dbReference type="EMBL" id="RGU88890.1"/>
    </source>
</evidence>
<protein>
    <submittedName>
        <fullName evidence="1">Uncharacterized protein</fullName>
    </submittedName>
</protein>
<dbReference type="AlphaFoldDB" id="A0AA92W2U3"/>
<organism evidence="1 2">
    <name type="scientific">Segatella copri</name>
    <dbReference type="NCBI Taxonomy" id="165179"/>
    <lineage>
        <taxon>Bacteria</taxon>
        <taxon>Pseudomonadati</taxon>
        <taxon>Bacteroidota</taxon>
        <taxon>Bacteroidia</taxon>
        <taxon>Bacteroidales</taxon>
        <taxon>Prevotellaceae</taxon>
        <taxon>Segatella</taxon>
    </lineage>
</organism>